<accession>A0A4V1C6J6</accession>
<evidence type="ECO:0000313" key="3">
    <source>
        <dbReference type="EMBL" id="QBZ60118.1"/>
    </source>
</evidence>
<dbReference type="Proteomes" id="UP000294847">
    <property type="component" value="Chromosome 4"/>
</dbReference>
<organism evidence="3 4">
    <name type="scientific">Pyricularia oryzae</name>
    <name type="common">Rice blast fungus</name>
    <name type="synonym">Magnaporthe oryzae</name>
    <dbReference type="NCBI Taxonomy" id="318829"/>
    <lineage>
        <taxon>Eukaryota</taxon>
        <taxon>Fungi</taxon>
        <taxon>Dikarya</taxon>
        <taxon>Ascomycota</taxon>
        <taxon>Pezizomycotina</taxon>
        <taxon>Sordariomycetes</taxon>
        <taxon>Sordariomycetidae</taxon>
        <taxon>Magnaporthales</taxon>
        <taxon>Pyriculariaceae</taxon>
        <taxon>Pyricularia</taxon>
    </lineage>
</organism>
<evidence type="ECO:0000256" key="2">
    <source>
        <dbReference type="SAM" id="SignalP"/>
    </source>
</evidence>
<dbReference type="Gene3D" id="3.60.10.10">
    <property type="entry name" value="Endonuclease/exonuclease/phosphatase"/>
    <property type="match status" value="1"/>
</dbReference>
<feature type="region of interest" description="Disordered" evidence="1">
    <location>
        <begin position="476"/>
        <end position="497"/>
    </location>
</feature>
<gene>
    <name evidence="3" type="ORF">PoMZ_07056</name>
</gene>
<sequence length="618" mass="65808">MLTNAPTAALVALVAGLVAPSLAQSIAEINGNKFVSPLNDQDVKNVTGVVLAKGPNGIWLRSDKPDNDPLTSEAVYVYDNKVGANLAVGDLVALDGRVLEYRSDNKHLFLTEVTTTKNVRKLSSGNPAAPLVIGKDTSAPPTEQYTSLDDGDIFATPNAAARLTEVNPVLDPTKYGLDFWESLNGELVTVRAPVALNRPNTYGDIWVAGDWPTTGRNARGGLTTLGVDANPEAILIGTPLDGTKNPADTKLGDQMTEVTGVVTYAFGFYRILPLTAIRVATPIPFNPRNATLASTGSCSGVTVGIFNVENLCPSSAHLPAIAAQLVDALKTPDLVFLQEVQDDSCATNDGVVDATNTLEALRFAVSNLTDGKVDYSWVEVAPVDNQDGGQPGGNIRVAYLYKPSVLTLAEPTNSVGTGADANEVLPGPTLKFNPGRIDPANAAWAATRKPLVAAWKALNATKPFFTVNVHFSSKGGSSSLHGDLRTPDNSGVTKRTQQATVTGEFIAKILAEDPEAQVIAAGDFNEFIPVSPLQTFMKVSGLLDLDEVVEMAPEERYSYLFDMNTQQLDHTFVSPSLSVRTPCSRRSHFQHLHVNTWSDTAGEVSDHDPSVGRFNVCA</sequence>
<feature type="chain" id="PRO_5043658062" evidence="2">
    <location>
        <begin position="24"/>
        <end position="618"/>
    </location>
</feature>
<keyword evidence="2" id="KW-0732">Signal</keyword>
<dbReference type="AlphaFoldDB" id="A0A4V1C6J6"/>
<dbReference type="PANTHER" id="PTHR42834:SF1">
    <property type="entry name" value="ENDONUCLEASE_EXONUCLEASE_PHOSPHATASE FAMILY PROTEIN (AFU_ORTHOLOGUE AFUA_3G09210)"/>
    <property type="match status" value="1"/>
</dbReference>
<evidence type="ECO:0000256" key="1">
    <source>
        <dbReference type="SAM" id="MobiDB-lite"/>
    </source>
</evidence>
<protein>
    <submittedName>
        <fullName evidence="3">Uncharacterized protein</fullName>
    </submittedName>
</protein>
<dbReference type="SUPFAM" id="SSF56219">
    <property type="entry name" value="DNase I-like"/>
    <property type="match status" value="1"/>
</dbReference>
<dbReference type="EMBL" id="CP034207">
    <property type="protein sequence ID" value="QBZ60118.1"/>
    <property type="molecule type" value="Genomic_DNA"/>
</dbReference>
<reference evidence="3 4" key="1">
    <citation type="journal article" date="2019" name="Mol. Biol. Evol.">
        <title>Blast fungal genomes show frequent chromosomal changes, gene gains and losses, and effector gene turnover.</title>
        <authorList>
            <person name="Gomez Luciano L.B."/>
            <person name="Jason Tsai I."/>
            <person name="Chuma I."/>
            <person name="Tosa Y."/>
            <person name="Chen Y.H."/>
            <person name="Li J.Y."/>
            <person name="Li M.Y."/>
            <person name="Jade Lu M.Y."/>
            <person name="Nakayashiki H."/>
            <person name="Li W.H."/>
        </authorList>
    </citation>
    <scope>NUCLEOTIDE SEQUENCE [LARGE SCALE GENOMIC DNA]</scope>
    <source>
        <strain evidence="3">MZ5-1-6</strain>
    </source>
</reference>
<name>A0A4V1C6J6_PYROR</name>
<dbReference type="InterPro" id="IPR036691">
    <property type="entry name" value="Endo/exonu/phosph_ase_sf"/>
</dbReference>
<proteinExistence type="predicted"/>
<feature type="signal peptide" evidence="2">
    <location>
        <begin position="1"/>
        <end position="23"/>
    </location>
</feature>
<dbReference type="PANTHER" id="PTHR42834">
    <property type="entry name" value="ENDONUCLEASE/EXONUCLEASE/PHOSPHATASE FAMILY PROTEIN (AFU_ORTHOLOGUE AFUA_3G09210)"/>
    <property type="match status" value="1"/>
</dbReference>
<evidence type="ECO:0000313" key="4">
    <source>
        <dbReference type="Proteomes" id="UP000294847"/>
    </source>
</evidence>
<dbReference type="VEuPathDB" id="FungiDB:M_BR32_EuGene_00140261"/>
<feature type="compositionally biased region" description="Polar residues" evidence="1">
    <location>
        <begin position="487"/>
        <end position="497"/>
    </location>
</feature>
<dbReference type="CDD" id="cd04486">
    <property type="entry name" value="YhcR_OBF_like"/>
    <property type="match status" value="1"/>
</dbReference>